<dbReference type="RefSeq" id="XP_008867449.1">
    <property type="nucleotide sequence ID" value="XM_008869227.1"/>
</dbReference>
<name>A0A024UFV1_9STRA</name>
<keyword evidence="2" id="KW-0472">Membrane</keyword>
<dbReference type="AlphaFoldDB" id="A0A024UFV1"/>
<evidence type="ECO:0000256" key="1">
    <source>
        <dbReference type="SAM" id="MobiDB-lite"/>
    </source>
</evidence>
<feature type="region of interest" description="Disordered" evidence="1">
    <location>
        <begin position="51"/>
        <end position="124"/>
    </location>
</feature>
<proteinExistence type="predicted"/>
<keyword evidence="2" id="KW-0812">Transmembrane</keyword>
<gene>
    <name evidence="3" type="ORF">H310_04756</name>
</gene>
<dbReference type="eggNOG" id="ENOG502S4I3">
    <property type="taxonomic scope" value="Eukaryota"/>
</dbReference>
<dbReference type="OrthoDB" id="164509at2759"/>
<evidence type="ECO:0000313" key="3">
    <source>
        <dbReference type="EMBL" id="ETW04493.1"/>
    </source>
</evidence>
<feature type="region of interest" description="Disordered" evidence="1">
    <location>
        <begin position="140"/>
        <end position="175"/>
    </location>
</feature>
<protein>
    <submittedName>
        <fullName evidence="3">Uncharacterized protein</fullName>
    </submittedName>
</protein>
<dbReference type="VEuPathDB" id="FungiDB:H310_04756"/>
<keyword evidence="2" id="KW-1133">Transmembrane helix</keyword>
<dbReference type="GeneID" id="20081806"/>
<feature type="transmembrane region" description="Helical" evidence="2">
    <location>
        <begin position="23"/>
        <end position="41"/>
    </location>
</feature>
<evidence type="ECO:0000256" key="2">
    <source>
        <dbReference type="SAM" id="Phobius"/>
    </source>
</evidence>
<feature type="compositionally biased region" description="Basic and acidic residues" evidence="1">
    <location>
        <begin position="164"/>
        <end position="175"/>
    </location>
</feature>
<dbReference type="EMBL" id="KI913958">
    <property type="protein sequence ID" value="ETW04493.1"/>
    <property type="molecule type" value="Genomic_DNA"/>
</dbReference>
<accession>A0A024UFV1</accession>
<reference evidence="3" key="1">
    <citation type="submission" date="2013-12" db="EMBL/GenBank/DDBJ databases">
        <title>The Genome Sequence of Aphanomyces invadans NJM9701.</title>
        <authorList>
            <consortium name="The Broad Institute Genomics Platform"/>
            <person name="Russ C."/>
            <person name="Tyler B."/>
            <person name="van West P."/>
            <person name="Dieguez-Uribeondo J."/>
            <person name="Young S.K."/>
            <person name="Zeng Q."/>
            <person name="Gargeya S."/>
            <person name="Fitzgerald M."/>
            <person name="Abouelleil A."/>
            <person name="Alvarado L."/>
            <person name="Chapman S.B."/>
            <person name="Gainer-Dewar J."/>
            <person name="Goldberg J."/>
            <person name="Griggs A."/>
            <person name="Gujja S."/>
            <person name="Hansen M."/>
            <person name="Howarth C."/>
            <person name="Imamovic A."/>
            <person name="Ireland A."/>
            <person name="Larimer J."/>
            <person name="McCowan C."/>
            <person name="Murphy C."/>
            <person name="Pearson M."/>
            <person name="Poon T.W."/>
            <person name="Priest M."/>
            <person name="Roberts A."/>
            <person name="Saif S."/>
            <person name="Shea T."/>
            <person name="Sykes S."/>
            <person name="Wortman J."/>
            <person name="Nusbaum C."/>
            <person name="Birren B."/>
        </authorList>
    </citation>
    <scope>NUCLEOTIDE SEQUENCE [LARGE SCALE GENOMIC DNA]</scope>
    <source>
        <strain evidence="3">NJM9701</strain>
    </source>
</reference>
<sequence>MDEQWDSDGAAASPIVLPTLVDFYGRLLGYVVVLGALYLMATKCATALEDSEPKERPVLRQGLMVDEEEEEDDDDNDNVVEEIDTDEMLKGDGTRNRKARKAAPPASGPFPKELNPLTYKQPDGEKVSFRDLHNAMLNRYKTKYPNHGPDTPSTSAGTDDYDDEMKALLREHLGK</sequence>
<feature type="compositionally biased region" description="Acidic residues" evidence="1">
    <location>
        <begin position="65"/>
        <end position="86"/>
    </location>
</feature>
<organism evidence="3">
    <name type="scientific">Aphanomyces invadans</name>
    <dbReference type="NCBI Taxonomy" id="157072"/>
    <lineage>
        <taxon>Eukaryota</taxon>
        <taxon>Sar</taxon>
        <taxon>Stramenopiles</taxon>
        <taxon>Oomycota</taxon>
        <taxon>Saprolegniomycetes</taxon>
        <taxon>Saprolegniales</taxon>
        <taxon>Verrucalvaceae</taxon>
        <taxon>Aphanomyces</taxon>
    </lineage>
</organism>